<sequence length="114" mass="13194">MSKKRAIGRMIHNGVQINKIVTPNMVKAIKRRENLVKELNTVIDNVDKRFTFEQVMRAKTALRKLYAQSHALDEKPLTNNKDSWCANGKRYATGKQKAKRLPSQPRVEFSRKSK</sequence>
<reference evidence="2 3" key="1">
    <citation type="submission" date="2020-12" db="EMBL/GenBank/DDBJ databases">
        <authorList>
            <person name="Luo D."/>
            <person name="Li C."/>
            <person name="Zeng H."/>
        </authorList>
    </citation>
    <scope>NUCLEOTIDE SEQUENCE [LARGE SCALE GENOMIC DNA]</scope>
</reference>
<accession>A0A7T5QXS8</accession>
<name>A0A7T5QXS8_9CAUD</name>
<dbReference type="GeneID" id="77948242"/>
<evidence type="ECO:0000313" key="2">
    <source>
        <dbReference type="EMBL" id="QQG33732.1"/>
    </source>
</evidence>
<organism evidence="2 3">
    <name type="scientific">Cronobacter phage A24</name>
    <dbReference type="NCBI Taxonomy" id="2795745"/>
    <lineage>
        <taxon>Viruses</taxon>
        <taxon>Duplodnaviria</taxon>
        <taxon>Heunggongvirae</taxon>
        <taxon>Uroviricota</taxon>
        <taxon>Caudoviricetes</taxon>
        <taxon>Grimontviridae</taxon>
        <taxon>Crifsvirus</taxon>
        <taxon>Crifsvirus A24</taxon>
    </lineage>
</organism>
<feature type="region of interest" description="Disordered" evidence="1">
    <location>
        <begin position="69"/>
        <end position="114"/>
    </location>
</feature>
<protein>
    <submittedName>
        <fullName evidence="2">Uncharacterized protein</fullName>
    </submittedName>
</protein>
<keyword evidence="3" id="KW-1185">Reference proteome</keyword>
<evidence type="ECO:0000313" key="3">
    <source>
        <dbReference type="Proteomes" id="UP000595896"/>
    </source>
</evidence>
<proteinExistence type="predicted"/>
<dbReference type="KEGG" id="vg:77948242"/>
<dbReference type="RefSeq" id="YP_010671980.1">
    <property type="nucleotide sequence ID" value="NC_070973.1"/>
</dbReference>
<dbReference type="Proteomes" id="UP000595896">
    <property type="component" value="Segment"/>
</dbReference>
<evidence type="ECO:0000256" key="1">
    <source>
        <dbReference type="SAM" id="MobiDB-lite"/>
    </source>
</evidence>
<dbReference type="EMBL" id="MW343794">
    <property type="protein sequence ID" value="QQG33732.1"/>
    <property type="molecule type" value="Genomic_DNA"/>
</dbReference>